<dbReference type="EMBL" id="BGZK01000626">
    <property type="protein sequence ID" value="GBP53483.1"/>
    <property type="molecule type" value="Genomic_DNA"/>
</dbReference>
<dbReference type="AlphaFoldDB" id="A0A4C1WR90"/>
<organism evidence="1 2">
    <name type="scientific">Eumeta variegata</name>
    <name type="common">Bagworm moth</name>
    <name type="synonym">Eumeta japonica</name>
    <dbReference type="NCBI Taxonomy" id="151549"/>
    <lineage>
        <taxon>Eukaryota</taxon>
        <taxon>Metazoa</taxon>
        <taxon>Ecdysozoa</taxon>
        <taxon>Arthropoda</taxon>
        <taxon>Hexapoda</taxon>
        <taxon>Insecta</taxon>
        <taxon>Pterygota</taxon>
        <taxon>Neoptera</taxon>
        <taxon>Endopterygota</taxon>
        <taxon>Lepidoptera</taxon>
        <taxon>Glossata</taxon>
        <taxon>Ditrysia</taxon>
        <taxon>Tineoidea</taxon>
        <taxon>Psychidae</taxon>
        <taxon>Oiketicinae</taxon>
        <taxon>Eumeta</taxon>
    </lineage>
</organism>
<evidence type="ECO:0000313" key="1">
    <source>
        <dbReference type="EMBL" id="GBP53483.1"/>
    </source>
</evidence>
<name>A0A4C1WR90_EUMVA</name>
<gene>
    <name evidence="1" type="ORF">EVAR_49670_1</name>
</gene>
<sequence>MMITEPRCETKTFRVGKRLCPFKKLTRQFSKGNQYCRIESAAQGWRRARRAASSLISPNARTSPFKGQRCNYIALTAASIREGPIAECCALDPIKSLLELCSRTTSLVVGSRRWTSDIDRIGDIGCIGDSGR</sequence>
<reference evidence="1 2" key="1">
    <citation type="journal article" date="2019" name="Commun. Biol.">
        <title>The bagworm genome reveals a unique fibroin gene that provides high tensile strength.</title>
        <authorList>
            <person name="Kono N."/>
            <person name="Nakamura H."/>
            <person name="Ohtoshi R."/>
            <person name="Tomita M."/>
            <person name="Numata K."/>
            <person name="Arakawa K."/>
        </authorList>
    </citation>
    <scope>NUCLEOTIDE SEQUENCE [LARGE SCALE GENOMIC DNA]</scope>
</reference>
<evidence type="ECO:0000313" key="2">
    <source>
        <dbReference type="Proteomes" id="UP000299102"/>
    </source>
</evidence>
<comment type="caution">
    <text evidence="1">The sequence shown here is derived from an EMBL/GenBank/DDBJ whole genome shotgun (WGS) entry which is preliminary data.</text>
</comment>
<proteinExistence type="predicted"/>
<dbReference type="Proteomes" id="UP000299102">
    <property type="component" value="Unassembled WGS sequence"/>
</dbReference>
<accession>A0A4C1WR90</accession>
<protein>
    <submittedName>
        <fullName evidence="1">Uncharacterized protein</fullName>
    </submittedName>
</protein>
<keyword evidence="2" id="KW-1185">Reference proteome</keyword>